<sequence>MTDLPGWFASVLAAVIPGYGDDPGRLWNGYIEADYHYAAPLSPGRITAIPVQEGQKVEAGEVLMLLDDRAERATLAEAEARVAQAAANLQDLQTGKRKDEIDVIRASLDKAKAVQAQQKINFDRSETLLARNVISLSQWQSDRAALDAADAAVAELQAQLRVAELPARGAEREAAEQALKAAQAAQDSARIALDERQVRAPITGLIDDIYFQEGDVAATGAPSIAIYAPDVMKAIFFIPERERATVAVGQTLALTCDSCPPGLSARVTRLSADPQFTPPIIYSREERNRLVFRAEAISDQPLSLLPGQPVTLEPLVQESAP</sequence>
<evidence type="ECO:0000313" key="3">
    <source>
        <dbReference type="Proteomes" id="UP000826300"/>
    </source>
</evidence>
<accession>A0A8G0ZYT3</accession>
<reference evidence="2" key="1">
    <citation type="submission" date="2021-02" db="EMBL/GenBank/DDBJ databases">
        <title>Rhodobacter shimadae sp. nov., an aerobic anoxygenic phototrophic bacterium isolated from a hot spring.</title>
        <authorList>
            <person name="Muramatsu S."/>
            <person name="Haruta S."/>
            <person name="Hirose S."/>
            <person name="Hanada S."/>
        </authorList>
    </citation>
    <scope>NUCLEOTIDE SEQUENCE</scope>
    <source>
        <strain evidence="2">N10</strain>
    </source>
</reference>
<organism evidence="2 3">
    <name type="scientific">Neotabrizicola shimadae</name>
    <dbReference type="NCBI Taxonomy" id="2807096"/>
    <lineage>
        <taxon>Bacteria</taxon>
        <taxon>Pseudomonadati</taxon>
        <taxon>Pseudomonadota</taxon>
        <taxon>Alphaproteobacteria</taxon>
        <taxon>Rhodobacterales</taxon>
        <taxon>Paracoccaceae</taxon>
        <taxon>Neotabrizicola</taxon>
    </lineage>
</organism>
<evidence type="ECO:0000313" key="2">
    <source>
        <dbReference type="EMBL" id="QYZ70719.1"/>
    </source>
</evidence>
<dbReference type="Pfam" id="PF25917">
    <property type="entry name" value="BSH_RND"/>
    <property type="match status" value="1"/>
</dbReference>
<gene>
    <name evidence="2" type="ORF">JO391_04170</name>
</gene>
<feature type="domain" description="Multidrug resistance protein MdtA-like barrel-sandwich hybrid" evidence="1">
    <location>
        <begin position="44"/>
        <end position="225"/>
    </location>
</feature>
<dbReference type="SUPFAM" id="SSF111369">
    <property type="entry name" value="HlyD-like secretion proteins"/>
    <property type="match status" value="3"/>
</dbReference>
<dbReference type="Proteomes" id="UP000826300">
    <property type="component" value="Chromosome"/>
</dbReference>
<dbReference type="Gene3D" id="1.10.287.470">
    <property type="entry name" value="Helix hairpin bin"/>
    <property type="match status" value="3"/>
</dbReference>
<name>A0A8G0ZYT3_9RHOB</name>
<dbReference type="GO" id="GO:0005886">
    <property type="term" value="C:plasma membrane"/>
    <property type="evidence" value="ECO:0007669"/>
    <property type="project" value="TreeGrafter"/>
</dbReference>
<keyword evidence="3" id="KW-1185">Reference proteome</keyword>
<dbReference type="PANTHER" id="PTHR30438:SF2">
    <property type="entry name" value="MEMBRANE PROTEIN"/>
    <property type="match status" value="1"/>
</dbReference>
<dbReference type="Gene3D" id="2.40.30.170">
    <property type="match status" value="1"/>
</dbReference>
<dbReference type="RefSeq" id="WP_220662936.1">
    <property type="nucleotide sequence ID" value="NZ_CP069370.1"/>
</dbReference>
<dbReference type="AlphaFoldDB" id="A0A8G0ZYT3"/>
<dbReference type="Gene3D" id="2.40.50.100">
    <property type="match status" value="2"/>
</dbReference>
<protein>
    <submittedName>
        <fullName evidence="2">HlyD family efflux transporter periplasmic adaptor subunit</fullName>
    </submittedName>
</protein>
<proteinExistence type="predicted"/>
<dbReference type="PANTHER" id="PTHR30438">
    <property type="entry name" value="36 KDA ANTIGEN-RELATED"/>
    <property type="match status" value="1"/>
</dbReference>
<evidence type="ECO:0000259" key="1">
    <source>
        <dbReference type="Pfam" id="PF25917"/>
    </source>
</evidence>
<dbReference type="EMBL" id="CP069370">
    <property type="protein sequence ID" value="QYZ70719.1"/>
    <property type="molecule type" value="Genomic_DNA"/>
</dbReference>
<dbReference type="InterPro" id="IPR058625">
    <property type="entry name" value="MdtA-like_BSH"/>
</dbReference>
<dbReference type="KEGG" id="nsm:JO391_04170"/>